<dbReference type="InterPro" id="IPR004506">
    <property type="entry name" value="MnmA-like"/>
</dbReference>
<dbReference type="GO" id="GO:0103016">
    <property type="term" value="F:tRNA-uridine 2-sulfurtransferase activity"/>
    <property type="evidence" value="ECO:0007669"/>
    <property type="project" value="UniProtKB-EC"/>
</dbReference>
<evidence type="ECO:0000256" key="2">
    <source>
        <dbReference type="ARBA" id="ARBA00022555"/>
    </source>
</evidence>
<dbReference type="GO" id="GO:0002143">
    <property type="term" value="P:tRNA wobble position uridine thiolation"/>
    <property type="evidence" value="ECO:0007669"/>
    <property type="project" value="TreeGrafter"/>
</dbReference>
<keyword evidence="3" id="KW-0808">Transferase</keyword>
<dbReference type="CDD" id="cd01998">
    <property type="entry name" value="MnmA_TRMU-like"/>
    <property type="match status" value="1"/>
</dbReference>
<keyword evidence="5" id="KW-0547">Nucleotide-binding</keyword>
<dbReference type="SUPFAM" id="SSF52402">
    <property type="entry name" value="Adenine nucleotide alpha hydrolases-like"/>
    <property type="match status" value="1"/>
</dbReference>
<dbReference type="EC" id="2.8.1.13" evidence="1"/>
<dbReference type="PANTHER" id="PTHR11933:SF5">
    <property type="entry name" value="MITOCHONDRIAL TRNA-SPECIFIC 2-THIOURIDYLASE 1"/>
    <property type="match status" value="1"/>
</dbReference>
<comment type="catalytic activity">
    <reaction evidence="9">
        <text>S-sulfanyl-L-cysteinyl-[protein] + uridine(34) in tRNA + AH2 + ATP = 2-thiouridine(34) in tRNA + L-cysteinyl-[protein] + A + AMP + diphosphate + H(+)</text>
        <dbReference type="Rhea" id="RHEA:47032"/>
        <dbReference type="Rhea" id="RHEA-COMP:10131"/>
        <dbReference type="Rhea" id="RHEA-COMP:11726"/>
        <dbReference type="Rhea" id="RHEA-COMP:11727"/>
        <dbReference type="Rhea" id="RHEA-COMP:11728"/>
        <dbReference type="ChEBI" id="CHEBI:13193"/>
        <dbReference type="ChEBI" id="CHEBI:15378"/>
        <dbReference type="ChEBI" id="CHEBI:17499"/>
        <dbReference type="ChEBI" id="CHEBI:29950"/>
        <dbReference type="ChEBI" id="CHEBI:30616"/>
        <dbReference type="ChEBI" id="CHEBI:33019"/>
        <dbReference type="ChEBI" id="CHEBI:61963"/>
        <dbReference type="ChEBI" id="CHEBI:65315"/>
        <dbReference type="ChEBI" id="CHEBI:87170"/>
        <dbReference type="ChEBI" id="CHEBI:456215"/>
        <dbReference type="EC" id="2.8.1.13"/>
    </reaction>
</comment>
<dbReference type="AlphaFoldDB" id="A0A554LJ24"/>
<sequence>MIAVYIKIFPLWLQKFFQKNGASGCPWALDERYGRQVAEKLNMPFYVFDLSVEYEKDVLQEFLRQYKVGNTPNPDVLCNRFIKFGRFLDIAKAVGADFMATGHYARRRGKAIFRAQDKSKDQSYFLWMLSRAQIEKTLFPLGDLEKTQVRKIAQKSGLPTAQKPDSQGICFLGQFKVQDFLMEKIKVKKGDIITEKGEKIGEHQGVWFYTIGQRIRSESGVELDFSKVSFRGKDIPAFYVVRKIIPKNQLIVGRADAPALYLRLLVAKDLNLTGTIPKNLLCQIRYGQIPQKCQIKMLSSHKAKVKAKVIFKKRQRAITIGQSIVFYQGEKMLGGGIIASR</sequence>
<evidence type="ECO:0000259" key="10">
    <source>
        <dbReference type="Pfam" id="PF20258"/>
    </source>
</evidence>
<evidence type="ECO:0000256" key="6">
    <source>
        <dbReference type="ARBA" id="ARBA00022840"/>
    </source>
</evidence>
<feature type="domain" description="tRNA-specific 2-thiouridylase MnmA-like C-terminal" evidence="10">
    <location>
        <begin position="265"/>
        <end position="338"/>
    </location>
</feature>
<evidence type="ECO:0000256" key="8">
    <source>
        <dbReference type="ARBA" id="ARBA00023157"/>
    </source>
</evidence>
<keyword evidence="8" id="KW-1015">Disulfide bond</keyword>
<keyword evidence="4" id="KW-0819">tRNA processing</keyword>
<evidence type="ECO:0000313" key="12">
    <source>
        <dbReference type="EMBL" id="TSC92847.1"/>
    </source>
</evidence>
<keyword evidence="7" id="KW-0694">RNA-binding</keyword>
<proteinExistence type="predicted"/>
<dbReference type="GO" id="GO:0000049">
    <property type="term" value="F:tRNA binding"/>
    <property type="evidence" value="ECO:0007669"/>
    <property type="project" value="UniProtKB-KW"/>
</dbReference>
<gene>
    <name evidence="12" type="ORF">CEN89_429</name>
</gene>
<dbReference type="Pfam" id="PF03054">
    <property type="entry name" value="tRNA_Me_trans"/>
    <property type="match status" value="1"/>
</dbReference>
<dbReference type="NCBIfam" id="TIGR00420">
    <property type="entry name" value="trmU"/>
    <property type="match status" value="1"/>
</dbReference>
<dbReference type="Proteomes" id="UP000315689">
    <property type="component" value="Unassembled WGS sequence"/>
</dbReference>
<evidence type="ECO:0000259" key="11">
    <source>
        <dbReference type="Pfam" id="PF20259"/>
    </source>
</evidence>
<dbReference type="GO" id="GO:0005524">
    <property type="term" value="F:ATP binding"/>
    <property type="evidence" value="ECO:0007669"/>
    <property type="project" value="UniProtKB-KW"/>
</dbReference>
<dbReference type="NCBIfam" id="NF001138">
    <property type="entry name" value="PRK00143.1"/>
    <property type="match status" value="1"/>
</dbReference>
<feature type="domain" description="tRNA-specific 2-thiouridylase MnmA-like central" evidence="11">
    <location>
        <begin position="178"/>
        <end position="254"/>
    </location>
</feature>
<dbReference type="Gene3D" id="2.40.30.10">
    <property type="entry name" value="Translation factors"/>
    <property type="match status" value="1"/>
</dbReference>
<organism evidence="12 13">
    <name type="scientific">Candidatus Berkelbacteria bacterium Licking1014_7</name>
    <dbReference type="NCBI Taxonomy" id="2017147"/>
    <lineage>
        <taxon>Bacteria</taxon>
        <taxon>Candidatus Berkelbacteria</taxon>
    </lineage>
</organism>
<evidence type="ECO:0000256" key="4">
    <source>
        <dbReference type="ARBA" id="ARBA00022694"/>
    </source>
</evidence>
<evidence type="ECO:0000256" key="7">
    <source>
        <dbReference type="ARBA" id="ARBA00022884"/>
    </source>
</evidence>
<reference evidence="12 13" key="1">
    <citation type="submission" date="2017-07" db="EMBL/GenBank/DDBJ databases">
        <title>Mechanisms for carbon and nitrogen cycling indicate functional differentiation within the Candidate Phyla Radiation.</title>
        <authorList>
            <person name="Danczak R.E."/>
            <person name="Johnston M.D."/>
            <person name="Kenah C."/>
            <person name="Slattery M."/>
            <person name="Wrighton K.C."/>
            <person name="Wilkins M.J."/>
        </authorList>
    </citation>
    <scope>NUCLEOTIDE SEQUENCE [LARGE SCALE GENOMIC DNA]</scope>
    <source>
        <strain evidence="12">Licking1014_7</strain>
    </source>
</reference>
<evidence type="ECO:0000256" key="3">
    <source>
        <dbReference type="ARBA" id="ARBA00022679"/>
    </source>
</evidence>
<dbReference type="Pfam" id="PF20259">
    <property type="entry name" value="tRNA_Me_trans_M"/>
    <property type="match status" value="1"/>
</dbReference>
<keyword evidence="2" id="KW-0820">tRNA-binding</keyword>
<dbReference type="EMBL" id="VMGK01000012">
    <property type="protein sequence ID" value="TSC92847.1"/>
    <property type="molecule type" value="Genomic_DNA"/>
</dbReference>
<protein>
    <recommendedName>
        <fullName evidence="1">tRNA-uridine 2-sulfurtransferase</fullName>
        <ecNumber evidence="1">2.8.1.13</ecNumber>
    </recommendedName>
</protein>
<dbReference type="InterPro" id="IPR046885">
    <property type="entry name" value="MnmA-like_C"/>
</dbReference>
<evidence type="ECO:0000256" key="1">
    <source>
        <dbReference type="ARBA" id="ARBA00011949"/>
    </source>
</evidence>
<keyword evidence="6" id="KW-0067">ATP-binding</keyword>
<dbReference type="InterPro" id="IPR014729">
    <property type="entry name" value="Rossmann-like_a/b/a_fold"/>
</dbReference>
<evidence type="ECO:0000256" key="5">
    <source>
        <dbReference type="ARBA" id="ARBA00022741"/>
    </source>
</evidence>
<evidence type="ECO:0000256" key="9">
    <source>
        <dbReference type="ARBA" id="ARBA00051542"/>
    </source>
</evidence>
<dbReference type="PANTHER" id="PTHR11933">
    <property type="entry name" value="TRNA 5-METHYLAMINOMETHYL-2-THIOURIDYLATE -METHYLTRANSFERASE"/>
    <property type="match status" value="1"/>
</dbReference>
<accession>A0A554LJ24</accession>
<evidence type="ECO:0000313" key="13">
    <source>
        <dbReference type="Proteomes" id="UP000315689"/>
    </source>
</evidence>
<dbReference type="InterPro" id="IPR046884">
    <property type="entry name" value="MnmA-like_central"/>
</dbReference>
<dbReference type="Gene3D" id="2.30.30.280">
    <property type="entry name" value="Adenine nucleotide alpha hydrolases-like domains"/>
    <property type="match status" value="1"/>
</dbReference>
<dbReference type="Pfam" id="PF20258">
    <property type="entry name" value="tRNA_Me_trans_C"/>
    <property type="match status" value="1"/>
</dbReference>
<dbReference type="InterPro" id="IPR023382">
    <property type="entry name" value="MnmA-like_central_sf"/>
</dbReference>
<comment type="caution">
    <text evidence="12">The sequence shown here is derived from an EMBL/GenBank/DDBJ whole genome shotgun (WGS) entry which is preliminary data.</text>
</comment>
<dbReference type="Gene3D" id="3.40.50.620">
    <property type="entry name" value="HUPs"/>
    <property type="match status" value="1"/>
</dbReference>
<name>A0A554LJ24_9BACT</name>